<dbReference type="OrthoDB" id="1103324at2759"/>
<dbReference type="GO" id="GO:0020037">
    <property type="term" value="F:heme binding"/>
    <property type="evidence" value="ECO:0007669"/>
    <property type="project" value="InterPro"/>
</dbReference>
<keyword evidence="9 14" id="KW-0560">Oxidoreductase</keyword>
<keyword evidence="16" id="KW-1185">Reference proteome</keyword>
<evidence type="ECO:0000256" key="6">
    <source>
        <dbReference type="ARBA" id="ARBA00022723"/>
    </source>
</evidence>
<dbReference type="SUPFAM" id="SSF48264">
    <property type="entry name" value="Cytochrome P450"/>
    <property type="match status" value="1"/>
</dbReference>
<keyword evidence="8" id="KW-0492">Microsome</keyword>
<accession>A0A401PVT4</accession>
<dbReference type="InterPro" id="IPR036396">
    <property type="entry name" value="Cyt_P450_sf"/>
</dbReference>
<dbReference type="PRINTS" id="PR00463">
    <property type="entry name" value="EP450I"/>
</dbReference>
<keyword evidence="11 14" id="KW-0503">Monooxygenase</keyword>
<dbReference type="InterPro" id="IPR017972">
    <property type="entry name" value="Cyt_P450_CS"/>
</dbReference>
<evidence type="ECO:0000256" key="8">
    <source>
        <dbReference type="ARBA" id="ARBA00022848"/>
    </source>
</evidence>
<dbReference type="InterPro" id="IPR002401">
    <property type="entry name" value="Cyt_P450_E_grp-I"/>
</dbReference>
<dbReference type="GO" id="GO:0005506">
    <property type="term" value="F:iron ion binding"/>
    <property type="evidence" value="ECO:0007669"/>
    <property type="project" value="InterPro"/>
</dbReference>
<protein>
    <recommendedName>
        <fullName evidence="17">Cytochrome P450</fullName>
    </recommendedName>
</protein>
<dbReference type="PRINTS" id="PR00385">
    <property type="entry name" value="P450"/>
</dbReference>
<comment type="cofactor">
    <cofactor evidence="1 13">
        <name>heme</name>
        <dbReference type="ChEBI" id="CHEBI:30413"/>
    </cofactor>
</comment>
<evidence type="ECO:0000313" key="15">
    <source>
        <dbReference type="EMBL" id="GCB77240.1"/>
    </source>
</evidence>
<proteinExistence type="inferred from homology"/>
<dbReference type="AlphaFoldDB" id="A0A401PVT4"/>
<keyword evidence="7" id="KW-0256">Endoplasmic reticulum</keyword>
<evidence type="ECO:0000256" key="7">
    <source>
        <dbReference type="ARBA" id="ARBA00022824"/>
    </source>
</evidence>
<keyword evidence="6 13" id="KW-0479">Metal-binding</keyword>
<dbReference type="FunFam" id="1.10.630.10:FF:000238">
    <property type="entry name" value="Cytochrome P450 2A6"/>
    <property type="match status" value="1"/>
</dbReference>
<dbReference type="GO" id="GO:0005789">
    <property type="term" value="C:endoplasmic reticulum membrane"/>
    <property type="evidence" value="ECO:0007669"/>
    <property type="project" value="UniProtKB-SubCell"/>
</dbReference>
<sequence length="434" mass="49880">LSEQYGPLYTVWFGRFPAVVLCGFETMKEGLIERGYDFSGRYLLPAFKKVSNGYGVAFSNGERWKQLRRFSLSTLRNFGMGKRSIEERIQEEATLLVTAIRNKKEMPFNLDTPVRCAVSNIICSIVLGERFEYEDETFLTLMENIAVISNGLSSPSVQLYNNFPKIMDFLPGPHKRMFKNTADLKHFLNKKIQSHKETFQKEFPRDYIDSFLINMEEEKHNPDSEFVDENLLMSVLNLFMAGTETSSTTLRWAIQILVKYPQIQEKIYEEICEVIGSSRRPAIADRVKMPYTDAVIHEVQRVIDIAPMSIPHMTMSDIEFRGYLIPQGTFVIPLLSSVLKATSQWETPDSFNPNHFLDENGNFKKSDSFVAFSAGKRMCLGESLARMELFLFLTTLLQSFVFNSVIDHKDIDISPATSGILVQPRMYKFWAISR</sequence>
<organism evidence="15 16">
    <name type="scientific">Scyliorhinus torazame</name>
    <name type="common">Cloudy catshark</name>
    <name type="synonym">Catulus torazame</name>
    <dbReference type="NCBI Taxonomy" id="75743"/>
    <lineage>
        <taxon>Eukaryota</taxon>
        <taxon>Metazoa</taxon>
        <taxon>Chordata</taxon>
        <taxon>Craniata</taxon>
        <taxon>Vertebrata</taxon>
        <taxon>Chondrichthyes</taxon>
        <taxon>Elasmobranchii</taxon>
        <taxon>Galeomorphii</taxon>
        <taxon>Galeoidea</taxon>
        <taxon>Carcharhiniformes</taxon>
        <taxon>Scyliorhinidae</taxon>
        <taxon>Scyliorhinus</taxon>
    </lineage>
</organism>
<dbReference type="PROSITE" id="PS00086">
    <property type="entry name" value="CYTOCHROME_P450"/>
    <property type="match status" value="1"/>
</dbReference>
<dbReference type="InterPro" id="IPR050182">
    <property type="entry name" value="Cytochrome_P450_fam2"/>
</dbReference>
<evidence type="ECO:0000256" key="10">
    <source>
        <dbReference type="ARBA" id="ARBA00023004"/>
    </source>
</evidence>
<evidence type="ECO:0000256" key="13">
    <source>
        <dbReference type="PIRSR" id="PIRSR602401-1"/>
    </source>
</evidence>
<comment type="caution">
    <text evidence="15">The sequence shown here is derived from an EMBL/GenBank/DDBJ whole genome shotgun (WGS) entry which is preliminary data.</text>
</comment>
<gene>
    <name evidence="15" type="ORF">scyTo_0021080</name>
</gene>
<dbReference type="Gene3D" id="1.10.630.10">
    <property type="entry name" value="Cytochrome P450"/>
    <property type="match status" value="1"/>
</dbReference>
<evidence type="ECO:0000256" key="14">
    <source>
        <dbReference type="RuleBase" id="RU000461"/>
    </source>
</evidence>
<dbReference type="Pfam" id="PF00067">
    <property type="entry name" value="p450"/>
    <property type="match status" value="1"/>
</dbReference>
<comment type="similarity">
    <text evidence="4 14">Belongs to the cytochrome P450 family.</text>
</comment>
<dbReference type="InterPro" id="IPR001128">
    <property type="entry name" value="Cyt_P450"/>
</dbReference>
<dbReference type="Proteomes" id="UP000288216">
    <property type="component" value="Unassembled WGS sequence"/>
</dbReference>
<evidence type="ECO:0000256" key="4">
    <source>
        <dbReference type="ARBA" id="ARBA00010617"/>
    </source>
</evidence>
<evidence type="ECO:0000313" key="16">
    <source>
        <dbReference type="Proteomes" id="UP000288216"/>
    </source>
</evidence>
<dbReference type="CDD" id="cd11026">
    <property type="entry name" value="CYP2"/>
    <property type="match status" value="1"/>
</dbReference>
<dbReference type="GO" id="GO:0006805">
    <property type="term" value="P:xenobiotic metabolic process"/>
    <property type="evidence" value="ECO:0007669"/>
    <property type="project" value="TreeGrafter"/>
</dbReference>
<keyword evidence="5 13" id="KW-0349">Heme</keyword>
<keyword evidence="12" id="KW-0472">Membrane</keyword>
<evidence type="ECO:0000256" key="11">
    <source>
        <dbReference type="ARBA" id="ARBA00023033"/>
    </source>
</evidence>
<dbReference type="PANTHER" id="PTHR24300">
    <property type="entry name" value="CYTOCHROME P450 508A4-RELATED"/>
    <property type="match status" value="1"/>
</dbReference>
<name>A0A401PVT4_SCYTO</name>
<evidence type="ECO:0000256" key="5">
    <source>
        <dbReference type="ARBA" id="ARBA00022617"/>
    </source>
</evidence>
<evidence type="ECO:0000256" key="12">
    <source>
        <dbReference type="ARBA" id="ARBA00023136"/>
    </source>
</evidence>
<dbReference type="GO" id="GO:0016712">
    <property type="term" value="F:oxidoreductase activity, acting on paired donors, with incorporation or reduction of molecular oxygen, reduced flavin or flavoprotein as one donor, and incorporation of one atom of oxygen"/>
    <property type="evidence" value="ECO:0007669"/>
    <property type="project" value="TreeGrafter"/>
</dbReference>
<keyword evidence="10 13" id="KW-0408">Iron</keyword>
<dbReference type="STRING" id="75743.A0A401PVT4"/>
<feature type="non-terminal residue" evidence="15">
    <location>
        <position position="1"/>
    </location>
</feature>
<evidence type="ECO:0000256" key="2">
    <source>
        <dbReference type="ARBA" id="ARBA00004174"/>
    </source>
</evidence>
<evidence type="ECO:0000256" key="9">
    <source>
        <dbReference type="ARBA" id="ARBA00023002"/>
    </source>
</evidence>
<comment type="subcellular location">
    <subcellularLocation>
        <location evidence="3">Endoplasmic reticulum membrane</location>
        <topology evidence="3">Peripheral membrane protein</topology>
    </subcellularLocation>
    <subcellularLocation>
        <location evidence="2">Microsome membrane</location>
        <topology evidence="2">Peripheral membrane protein</topology>
    </subcellularLocation>
</comment>
<reference evidence="15 16" key="1">
    <citation type="journal article" date="2018" name="Nat. Ecol. Evol.">
        <title>Shark genomes provide insights into elasmobranch evolution and the origin of vertebrates.</title>
        <authorList>
            <person name="Hara Y"/>
            <person name="Yamaguchi K"/>
            <person name="Onimaru K"/>
            <person name="Kadota M"/>
            <person name="Koyanagi M"/>
            <person name="Keeley SD"/>
            <person name="Tatsumi K"/>
            <person name="Tanaka K"/>
            <person name="Motone F"/>
            <person name="Kageyama Y"/>
            <person name="Nozu R"/>
            <person name="Adachi N"/>
            <person name="Nishimura O"/>
            <person name="Nakagawa R"/>
            <person name="Tanegashima C"/>
            <person name="Kiyatake I"/>
            <person name="Matsumoto R"/>
            <person name="Murakumo K"/>
            <person name="Nishida K"/>
            <person name="Terakita A"/>
            <person name="Kuratani S"/>
            <person name="Sato K"/>
            <person name="Hyodo S Kuraku.S."/>
        </authorList>
    </citation>
    <scope>NUCLEOTIDE SEQUENCE [LARGE SCALE GENOMIC DNA]</scope>
</reference>
<dbReference type="OMA" id="ANIWAMV"/>
<evidence type="ECO:0000256" key="1">
    <source>
        <dbReference type="ARBA" id="ARBA00001971"/>
    </source>
</evidence>
<feature type="binding site" description="axial binding residue" evidence="13">
    <location>
        <position position="379"/>
    </location>
    <ligand>
        <name>heme</name>
        <dbReference type="ChEBI" id="CHEBI:30413"/>
    </ligand>
    <ligandPart>
        <name>Fe</name>
        <dbReference type="ChEBI" id="CHEBI:18248"/>
    </ligandPart>
</feature>
<dbReference type="GO" id="GO:0006082">
    <property type="term" value="P:organic acid metabolic process"/>
    <property type="evidence" value="ECO:0007669"/>
    <property type="project" value="TreeGrafter"/>
</dbReference>
<dbReference type="EMBL" id="BFAA01018066">
    <property type="protein sequence ID" value="GCB77240.1"/>
    <property type="molecule type" value="Genomic_DNA"/>
</dbReference>
<evidence type="ECO:0008006" key="17">
    <source>
        <dbReference type="Google" id="ProtNLM"/>
    </source>
</evidence>
<dbReference type="PANTHER" id="PTHR24300:SF153">
    <property type="entry name" value="CYTOCHROME P450 2G1-LIKE-RELATED"/>
    <property type="match status" value="1"/>
</dbReference>
<evidence type="ECO:0000256" key="3">
    <source>
        <dbReference type="ARBA" id="ARBA00004406"/>
    </source>
</evidence>